<reference evidence="4" key="1">
    <citation type="journal article" date="2019" name="Int. J. Syst. Evol. Microbiol.">
        <title>The Global Catalogue of Microorganisms (GCM) 10K type strain sequencing project: providing services to taxonomists for standard genome sequencing and annotation.</title>
        <authorList>
            <consortium name="The Broad Institute Genomics Platform"/>
            <consortium name="The Broad Institute Genome Sequencing Center for Infectious Disease"/>
            <person name="Wu L."/>
            <person name="Ma J."/>
        </authorList>
    </citation>
    <scope>NUCLEOTIDE SEQUENCE [LARGE SCALE GENOMIC DNA]</scope>
    <source>
        <strain evidence="4">KCTC 42087</strain>
    </source>
</reference>
<evidence type="ECO:0000256" key="1">
    <source>
        <dbReference type="SAM" id="MobiDB-lite"/>
    </source>
</evidence>
<evidence type="ECO:0000256" key="2">
    <source>
        <dbReference type="SAM" id="Phobius"/>
    </source>
</evidence>
<name>A0ABW1A6L0_9ACTN</name>
<feature type="compositionally biased region" description="Low complexity" evidence="1">
    <location>
        <begin position="55"/>
        <end position="69"/>
    </location>
</feature>
<feature type="region of interest" description="Disordered" evidence="1">
    <location>
        <begin position="38"/>
        <end position="69"/>
    </location>
</feature>
<keyword evidence="2" id="KW-1133">Transmembrane helix</keyword>
<organism evidence="3 4">
    <name type="scientific">Actinomadura rugatobispora</name>
    <dbReference type="NCBI Taxonomy" id="1994"/>
    <lineage>
        <taxon>Bacteria</taxon>
        <taxon>Bacillati</taxon>
        <taxon>Actinomycetota</taxon>
        <taxon>Actinomycetes</taxon>
        <taxon>Streptosporangiales</taxon>
        <taxon>Thermomonosporaceae</taxon>
        <taxon>Actinomadura</taxon>
    </lineage>
</organism>
<dbReference type="RefSeq" id="WP_378286988.1">
    <property type="nucleotide sequence ID" value="NZ_JBHSON010000064.1"/>
</dbReference>
<proteinExistence type="predicted"/>
<dbReference type="EMBL" id="JBHSON010000064">
    <property type="protein sequence ID" value="MFC5751111.1"/>
    <property type="molecule type" value="Genomic_DNA"/>
</dbReference>
<accession>A0ABW1A6L0</accession>
<keyword evidence="4" id="KW-1185">Reference proteome</keyword>
<comment type="caution">
    <text evidence="3">The sequence shown here is derived from an EMBL/GenBank/DDBJ whole genome shotgun (WGS) entry which is preliminary data.</text>
</comment>
<evidence type="ECO:0000313" key="3">
    <source>
        <dbReference type="EMBL" id="MFC5751111.1"/>
    </source>
</evidence>
<evidence type="ECO:0000313" key="4">
    <source>
        <dbReference type="Proteomes" id="UP001596074"/>
    </source>
</evidence>
<sequence length="261" mass="26101">MLSGVSGLSPKIYFIAAGGLGLVMVLALAVVTLTGGEDPPARTAPGSAVGRPADSGASPSSYSSSPSTGAYAAIEQRAQDPAPLTIEEAFPAAAQELEVRAPGAELKLSLKDKRLDGDCSAAVWGSGIGGELRRGQCTQAVRGVYAASGDDAAKGHALTVAVFNLAGKQDADRLVGALGSGGGFVRPLPAQAPLDRFGQGFTAARGLAMGHYAVVAWAQRLDGQGDAEDETLLSLLIEGGKAPSALGRAARATPPATPPGS</sequence>
<keyword evidence="2" id="KW-0812">Transmembrane</keyword>
<keyword evidence="2" id="KW-0472">Membrane</keyword>
<dbReference type="Proteomes" id="UP001596074">
    <property type="component" value="Unassembled WGS sequence"/>
</dbReference>
<protein>
    <submittedName>
        <fullName evidence="3">Uncharacterized protein</fullName>
    </submittedName>
</protein>
<feature type="transmembrane region" description="Helical" evidence="2">
    <location>
        <begin position="12"/>
        <end position="33"/>
    </location>
</feature>
<gene>
    <name evidence="3" type="ORF">ACFPZN_36320</name>
</gene>